<evidence type="ECO:0000256" key="1">
    <source>
        <dbReference type="ARBA" id="ARBA00023125"/>
    </source>
</evidence>
<dbReference type="InterPro" id="IPR036390">
    <property type="entry name" value="WH_DNA-bd_sf"/>
</dbReference>
<dbReference type="SUPFAM" id="SSF46785">
    <property type="entry name" value="Winged helix' DNA-binding domain"/>
    <property type="match status" value="1"/>
</dbReference>
<dbReference type="EMBL" id="JPOS01000100">
    <property type="protein sequence ID" value="KGE84926.1"/>
    <property type="molecule type" value="Genomic_DNA"/>
</dbReference>
<dbReference type="NCBIfam" id="TIGR00738">
    <property type="entry name" value="rrf2_super"/>
    <property type="match status" value="1"/>
</dbReference>
<evidence type="ECO:0000313" key="3">
    <source>
        <dbReference type="Proteomes" id="UP000029736"/>
    </source>
</evidence>
<proteinExistence type="predicted"/>
<dbReference type="GO" id="GO:0005829">
    <property type="term" value="C:cytosol"/>
    <property type="evidence" value="ECO:0007669"/>
    <property type="project" value="TreeGrafter"/>
</dbReference>
<dbReference type="Gene3D" id="1.10.10.10">
    <property type="entry name" value="Winged helix-like DNA-binding domain superfamily/Winged helix DNA-binding domain"/>
    <property type="match status" value="1"/>
</dbReference>
<organism evidence="2 3">
    <name type="scientific">Phaeodactylibacter xiamenensis</name>
    <dbReference type="NCBI Taxonomy" id="1524460"/>
    <lineage>
        <taxon>Bacteria</taxon>
        <taxon>Pseudomonadati</taxon>
        <taxon>Bacteroidota</taxon>
        <taxon>Saprospiria</taxon>
        <taxon>Saprospirales</taxon>
        <taxon>Haliscomenobacteraceae</taxon>
        <taxon>Phaeodactylibacter</taxon>
    </lineage>
</organism>
<accession>A0A098RYK6</accession>
<dbReference type="RefSeq" id="WP_044230001.1">
    <property type="nucleotide sequence ID" value="NZ_CAKZLC010000409.1"/>
</dbReference>
<sequence>MLSKKSKYAINALLYVSRHRNEERPILASEIAEGENIPHKFLEAILLDLKNAGFLRSKRGRKGGYFLKVPPEEISLARVMRLFDGPIAMLPCVSLNYYERCEECKDEKTCGIRAVFLTIRDQTLKTLEDNSMAAIMEREEALRKEQS</sequence>
<evidence type="ECO:0000313" key="2">
    <source>
        <dbReference type="EMBL" id="KGE84926.1"/>
    </source>
</evidence>
<dbReference type="GO" id="GO:0003700">
    <property type="term" value="F:DNA-binding transcription factor activity"/>
    <property type="evidence" value="ECO:0007669"/>
    <property type="project" value="TreeGrafter"/>
</dbReference>
<keyword evidence="1" id="KW-0238">DNA-binding</keyword>
<dbReference type="GO" id="GO:0003677">
    <property type="term" value="F:DNA binding"/>
    <property type="evidence" value="ECO:0007669"/>
    <property type="project" value="UniProtKB-KW"/>
</dbReference>
<dbReference type="Pfam" id="PF02082">
    <property type="entry name" value="Rrf2"/>
    <property type="match status" value="1"/>
</dbReference>
<dbReference type="InterPro" id="IPR000944">
    <property type="entry name" value="Tscrpt_reg_Rrf2"/>
</dbReference>
<comment type="caution">
    <text evidence="2">The sequence shown here is derived from an EMBL/GenBank/DDBJ whole genome shotgun (WGS) entry which is preliminary data.</text>
</comment>
<dbReference type="PANTHER" id="PTHR33221">
    <property type="entry name" value="WINGED HELIX-TURN-HELIX TRANSCRIPTIONAL REGULATOR, RRF2 FAMILY"/>
    <property type="match status" value="1"/>
</dbReference>
<dbReference type="STRING" id="1524460.IX84_30815"/>
<name>A0A098RYK6_9BACT</name>
<dbReference type="OrthoDB" id="9802344at2"/>
<dbReference type="InterPro" id="IPR036388">
    <property type="entry name" value="WH-like_DNA-bd_sf"/>
</dbReference>
<dbReference type="AlphaFoldDB" id="A0A098RYK6"/>
<keyword evidence="3" id="KW-1185">Reference proteome</keyword>
<dbReference type="Proteomes" id="UP000029736">
    <property type="component" value="Unassembled WGS sequence"/>
</dbReference>
<gene>
    <name evidence="2" type="ORF">IX84_30815</name>
</gene>
<dbReference type="PANTHER" id="PTHR33221:SF5">
    <property type="entry name" value="HTH-TYPE TRANSCRIPTIONAL REGULATOR ISCR"/>
    <property type="match status" value="1"/>
</dbReference>
<reference evidence="2 3" key="1">
    <citation type="journal article" date="2014" name="Int. J. Syst. Evol. Microbiol.">
        <title>Phaeodactylibacter xiamenensis gen. nov., sp. nov., a member of the family Saprospiraceae isolated from the marine alga Phaeodactylum tricornutum.</title>
        <authorList>
            <person name="Chen Z.Jr."/>
            <person name="Lei X."/>
            <person name="Lai Q."/>
            <person name="Li Y."/>
            <person name="Zhang B."/>
            <person name="Zhang J."/>
            <person name="Zhang H."/>
            <person name="Yang L."/>
            <person name="Zheng W."/>
            <person name="Tian Y."/>
            <person name="Yu Z."/>
            <person name="Xu H.Jr."/>
            <person name="Zheng T."/>
        </authorList>
    </citation>
    <scope>NUCLEOTIDE SEQUENCE [LARGE SCALE GENOMIC DNA]</scope>
    <source>
        <strain evidence="2 3">KD52</strain>
    </source>
</reference>
<protein>
    <submittedName>
        <fullName evidence="2">Rrf2 family transcriptional regulator</fullName>
    </submittedName>
</protein>
<dbReference type="PROSITE" id="PS51197">
    <property type="entry name" value="HTH_RRF2_2"/>
    <property type="match status" value="1"/>
</dbReference>